<accession>A0A2J7RHV5</accession>
<keyword evidence="5" id="KW-1185">Reference proteome</keyword>
<dbReference type="Proteomes" id="UP000235965">
    <property type="component" value="Unassembled WGS sequence"/>
</dbReference>
<reference evidence="4 5" key="1">
    <citation type="submission" date="2017-12" db="EMBL/GenBank/DDBJ databases">
        <title>Hemimetabolous genomes reveal molecular basis of termite eusociality.</title>
        <authorList>
            <person name="Harrison M.C."/>
            <person name="Jongepier E."/>
            <person name="Robertson H.M."/>
            <person name="Arning N."/>
            <person name="Bitard-Feildel T."/>
            <person name="Chao H."/>
            <person name="Childers C.P."/>
            <person name="Dinh H."/>
            <person name="Doddapaneni H."/>
            <person name="Dugan S."/>
            <person name="Gowin J."/>
            <person name="Greiner C."/>
            <person name="Han Y."/>
            <person name="Hu H."/>
            <person name="Hughes D.S.T."/>
            <person name="Huylmans A.-K."/>
            <person name="Kemena C."/>
            <person name="Kremer L.P.M."/>
            <person name="Lee S.L."/>
            <person name="Lopez-Ezquerra A."/>
            <person name="Mallet L."/>
            <person name="Monroy-Kuhn J.M."/>
            <person name="Moser A."/>
            <person name="Murali S.C."/>
            <person name="Muzny D.M."/>
            <person name="Otani S."/>
            <person name="Piulachs M.-D."/>
            <person name="Poelchau M."/>
            <person name="Qu J."/>
            <person name="Schaub F."/>
            <person name="Wada-Katsumata A."/>
            <person name="Worley K.C."/>
            <person name="Xie Q."/>
            <person name="Ylla G."/>
            <person name="Poulsen M."/>
            <person name="Gibbs R.A."/>
            <person name="Schal C."/>
            <person name="Richards S."/>
            <person name="Belles X."/>
            <person name="Korb J."/>
            <person name="Bornberg-Bauer E."/>
        </authorList>
    </citation>
    <scope>NUCLEOTIDE SEQUENCE [LARGE SCALE GENOMIC DNA]</scope>
    <source>
        <tissue evidence="4">Whole body</tissue>
    </source>
</reference>
<evidence type="ECO:0000313" key="4">
    <source>
        <dbReference type="EMBL" id="PNF40413.1"/>
    </source>
</evidence>
<dbReference type="PANTHER" id="PTHR46560">
    <property type="entry name" value="CYPHER, ISOFORM B"/>
    <property type="match status" value="1"/>
</dbReference>
<evidence type="ECO:0000313" key="5">
    <source>
        <dbReference type="Proteomes" id="UP000235965"/>
    </source>
</evidence>
<dbReference type="EMBL" id="NEVH01003737">
    <property type="protein sequence ID" value="PNF40413.1"/>
    <property type="molecule type" value="Genomic_DNA"/>
</dbReference>
<keyword evidence="2" id="KW-0472">Membrane</keyword>
<feature type="region of interest" description="Disordered" evidence="1">
    <location>
        <begin position="383"/>
        <end position="423"/>
    </location>
</feature>
<dbReference type="Gene3D" id="2.60.40.4100">
    <property type="entry name" value="Zona pellucida, ZP-C domain"/>
    <property type="match status" value="1"/>
</dbReference>
<dbReference type="PROSITE" id="PS51034">
    <property type="entry name" value="ZP_2"/>
    <property type="match status" value="1"/>
</dbReference>
<gene>
    <name evidence="4" type="ORF">B7P43_G01581</name>
</gene>
<keyword evidence="2" id="KW-1133">Transmembrane helix</keyword>
<dbReference type="OrthoDB" id="8171348at2759"/>
<feature type="domain" description="ZP" evidence="3">
    <location>
        <begin position="1"/>
        <end position="179"/>
    </location>
</feature>
<dbReference type="STRING" id="105785.A0A2J7RHV5"/>
<dbReference type="PANTHER" id="PTHR46560:SF9">
    <property type="entry name" value="ZP DOMAIN-CONTAINING PROTEIN"/>
    <property type="match status" value="1"/>
</dbReference>
<dbReference type="InParanoid" id="A0A2J7RHV5"/>
<protein>
    <recommendedName>
        <fullName evidence="3">ZP domain-containing protein</fullName>
    </recommendedName>
</protein>
<dbReference type="InterPro" id="IPR057475">
    <property type="entry name" value="CUT_C"/>
</dbReference>
<dbReference type="InterPro" id="IPR001507">
    <property type="entry name" value="ZP_dom"/>
</dbReference>
<dbReference type="AlphaFoldDB" id="A0A2J7RHV5"/>
<dbReference type="InterPro" id="IPR042235">
    <property type="entry name" value="ZP-C_dom"/>
</dbReference>
<dbReference type="FunCoup" id="A0A2J7RHV5">
    <property type="interactions" value="16"/>
</dbReference>
<organism evidence="4 5">
    <name type="scientific">Cryptotermes secundus</name>
    <dbReference type="NCBI Taxonomy" id="105785"/>
    <lineage>
        <taxon>Eukaryota</taxon>
        <taxon>Metazoa</taxon>
        <taxon>Ecdysozoa</taxon>
        <taxon>Arthropoda</taxon>
        <taxon>Hexapoda</taxon>
        <taxon>Insecta</taxon>
        <taxon>Pterygota</taxon>
        <taxon>Neoptera</taxon>
        <taxon>Polyneoptera</taxon>
        <taxon>Dictyoptera</taxon>
        <taxon>Blattodea</taxon>
        <taxon>Blattoidea</taxon>
        <taxon>Termitoidae</taxon>
        <taxon>Kalotermitidae</taxon>
        <taxon>Cryptotermitinae</taxon>
        <taxon>Cryptotermes</taxon>
    </lineage>
</organism>
<comment type="caution">
    <text evidence="4">The sequence shown here is derived from an EMBL/GenBank/DDBJ whole genome shotgun (WGS) entry which is preliminary data.</text>
</comment>
<keyword evidence="2" id="KW-0812">Transmembrane</keyword>
<evidence type="ECO:0000259" key="3">
    <source>
        <dbReference type="PROSITE" id="PS51034"/>
    </source>
</evidence>
<name>A0A2J7RHV5_9NEOP</name>
<evidence type="ECO:0000256" key="1">
    <source>
        <dbReference type="SAM" id="MobiDB-lite"/>
    </source>
</evidence>
<evidence type="ECO:0000256" key="2">
    <source>
        <dbReference type="SAM" id="Phobius"/>
    </source>
</evidence>
<sequence>MAEIRTWFEKYALKFTWKTEERSLPIAVRVHKTLELADDKFYVITCGKAGFKNARNETSLVSLKLLEKGKRVQEAVYSHPYTLRADISRPDGTYGIRVKSCFAFSKRNSTVSLIDDRGCPVNPRVISQFKYDEKTGAADAILYSMFRFPESSEVHFQCDIAVCKGSCSDVQCETDLEPLPAAQARAQDKDVYSTEGASSDEGVLMASTTVFVRDPGDEPKSDRPIDILPNLKPHTMSKVQQWQHYAIAQDFLDQYQREGADFLGRIFTLDETWARIQGLCEGGVNPPWLLYLCIAFGIMFLIMLIINIFLCSAMTCSCARTEVIEKEPSIIEDYDPYRSWHGSQYGSRYSLNGKPGYTSGGSTMNSTRSISTNSDHYAIVHSRPGSRYSAPGSHKAATLSHPHHHHQNRGPPSNIGSHYSGKL</sequence>
<feature type="transmembrane region" description="Helical" evidence="2">
    <location>
        <begin position="288"/>
        <end position="310"/>
    </location>
</feature>
<proteinExistence type="predicted"/>
<dbReference type="Pfam" id="PF25301">
    <property type="entry name" value="CUT_C"/>
    <property type="match status" value="1"/>
</dbReference>